<feature type="chain" id="PRO_5036411833" evidence="1">
    <location>
        <begin position="21"/>
        <end position="169"/>
    </location>
</feature>
<gene>
    <name evidence="2" type="ORF">BJG266_LOCUS8171</name>
    <name evidence="3" type="ORF">QVE165_LOCUS36165</name>
</gene>
<organism evidence="3 4">
    <name type="scientific">Adineta steineri</name>
    <dbReference type="NCBI Taxonomy" id="433720"/>
    <lineage>
        <taxon>Eukaryota</taxon>
        <taxon>Metazoa</taxon>
        <taxon>Spiralia</taxon>
        <taxon>Gnathifera</taxon>
        <taxon>Rotifera</taxon>
        <taxon>Eurotatoria</taxon>
        <taxon>Bdelloidea</taxon>
        <taxon>Adinetida</taxon>
        <taxon>Adinetidae</taxon>
        <taxon>Adineta</taxon>
    </lineage>
</organism>
<accession>A0A815K3S9</accession>
<feature type="signal peptide" evidence="1">
    <location>
        <begin position="1"/>
        <end position="20"/>
    </location>
</feature>
<keyword evidence="4" id="KW-1185">Reference proteome</keyword>
<protein>
    <submittedName>
        <fullName evidence="3">Uncharacterized protein</fullName>
    </submittedName>
</protein>
<sequence>MSTTVFLVLLIASSSMIVYGRSLTNPEQFMPLLLSSSVNDDSSTSTHASDGRSRMLEIVAHITKYVSTIKSNEEFIDNIINHHSQVVDKLKILHFLKNCFQITHAIIQQEINYITDMLVINKKSSAAPLQTITELQEAQDKIETLIHVIDERTMLLKTWAPPTIPFLSF</sequence>
<evidence type="ECO:0000313" key="2">
    <source>
        <dbReference type="EMBL" id="CAF0857112.1"/>
    </source>
</evidence>
<dbReference type="EMBL" id="CAJNOI010000025">
    <property type="protein sequence ID" value="CAF0857112.1"/>
    <property type="molecule type" value="Genomic_DNA"/>
</dbReference>
<reference evidence="3" key="1">
    <citation type="submission" date="2021-02" db="EMBL/GenBank/DDBJ databases">
        <authorList>
            <person name="Nowell W R."/>
        </authorList>
    </citation>
    <scope>NUCLEOTIDE SEQUENCE</scope>
</reference>
<comment type="caution">
    <text evidence="3">The sequence shown here is derived from an EMBL/GenBank/DDBJ whole genome shotgun (WGS) entry which is preliminary data.</text>
</comment>
<dbReference type="Proteomes" id="UP000663832">
    <property type="component" value="Unassembled WGS sequence"/>
</dbReference>
<keyword evidence="1" id="KW-0732">Signal</keyword>
<proteinExistence type="predicted"/>
<name>A0A815K3S9_9BILA</name>
<evidence type="ECO:0000313" key="4">
    <source>
        <dbReference type="Proteomes" id="UP000663832"/>
    </source>
</evidence>
<dbReference type="EMBL" id="CAJNOM010000360">
    <property type="protein sequence ID" value="CAF1390185.1"/>
    <property type="molecule type" value="Genomic_DNA"/>
</dbReference>
<dbReference type="Proteomes" id="UP000663877">
    <property type="component" value="Unassembled WGS sequence"/>
</dbReference>
<evidence type="ECO:0000313" key="3">
    <source>
        <dbReference type="EMBL" id="CAF1390185.1"/>
    </source>
</evidence>
<dbReference type="AlphaFoldDB" id="A0A815K3S9"/>
<dbReference type="OrthoDB" id="10033159at2759"/>
<evidence type="ECO:0000256" key="1">
    <source>
        <dbReference type="SAM" id="SignalP"/>
    </source>
</evidence>